<evidence type="ECO:0000313" key="6">
    <source>
        <dbReference type="EMBL" id="MET1488252.1"/>
    </source>
</evidence>
<comment type="caution">
    <text evidence="6">The sequence shown here is derived from an EMBL/GenBank/DDBJ whole genome shotgun (WGS) entry which is preliminary data.</text>
</comment>
<comment type="subcellular location">
    <subcellularLocation>
        <location evidence="1">Cytoplasm</location>
        <location evidence="1">Cytosol</location>
    </subcellularLocation>
</comment>
<keyword evidence="6" id="KW-0282">Flagellum</keyword>
<evidence type="ECO:0000256" key="5">
    <source>
        <dbReference type="ARBA" id="ARBA00093797"/>
    </source>
</evidence>
<keyword evidence="6" id="KW-0969">Cilium</keyword>
<organism evidence="6 7">
    <name type="scientific">Uliginosibacterium paludis</name>
    <dbReference type="NCBI Taxonomy" id="1615952"/>
    <lineage>
        <taxon>Bacteria</taxon>
        <taxon>Pseudomonadati</taxon>
        <taxon>Pseudomonadota</taxon>
        <taxon>Betaproteobacteria</taxon>
        <taxon>Rhodocyclales</taxon>
        <taxon>Zoogloeaceae</taxon>
        <taxon>Uliginosibacterium</taxon>
    </lineage>
</organism>
<dbReference type="RefSeq" id="WP_345926197.1">
    <property type="nucleotide sequence ID" value="NZ_JBDIVF010000003.1"/>
</dbReference>
<protein>
    <recommendedName>
        <fullName evidence="5">Flagellar protein FliT</fullName>
    </recommendedName>
</protein>
<dbReference type="Gene3D" id="1.20.58.380">
    <property type="entry name" value="Flagellar protein flit"/>
    <property type="match status" value="1"/>
</dbReference>
<dbReference type="Proteomes" id="UP001548590">
    <property type="component" value="Unassembled WGS sequence"/>
</dbReference>
<evidence type="ECO:0000313" key="7">
    <source>
        <dbReference type="Proteomes" id="UP001548590"/>
    </source>
</evidence>
<dbReference type="EMBL" id="JBEWLZ010000001">
    <property type="protein sequence ID" value="MET1488252.1"/>
    <property type="molecule type" value="Genomic_DNA"/>
</dbReference>
<proteinExistence type="predicted"/>
<evidence type="ECO:0000256" key="3">
    <source>
        <dbReference type="ARBA" id="ARBA00022795"/>
    </source>
</evidence>
<reference evidence="6 7" key="1">
    <citation type="submission" date="2024-07" db="EMBL/GenBank/DDBJ databases">
        <title>Uliginosibacterium paludis KCTC:42655.</title>
        <authorList>
            <person name="Kim M.K."/>
        </authorList>
    </citation>
    <scope>NUCLEOTIDE SEQUENCE [LARGE SCALE GENOMIC DNA]</scope>
    <source>
        <strain evidence="6 7">KCTC 42655</strain>
    </source>
</reference>
<gene>
    <name evidence="6" type="ORF">ABVT11_00325</name>
</gene>
<keyword evidence="4" id="KW-0143">Chaperone</keyword>
<keyword evidence="3" id="KW-1005">Bacterial flagellum biogenesis</keyword>
<accession>A0ABV2CL71</accession>
<sequence length="112" mass="12571">MMDATISFYESMSSLSSAMTEAARANDWDELCRLETEVAGLRDLLALQDPPQRQSQLGEADRQRKMALIRKMLADDREIRAHAEPWLDNVRVLLSSGSRQRALNSAYGMPSG</sequence>
<evidence type="ECO:0000256" key="4">
    <source>
        <dbReference type="ARBA" id="ARBA00023186"/>
    </source>
</evidence>
<evidence type="ECO:0000256" key="1">
    <source>
        <dbReference type="ARBA" id="ARBA00004514"/>
    </source>
</evidence>
<keyword evidence="7" id="KW-1185">Reference proteome</keyword>
<keyword evidence="2" id="KW-0963">Cytoplasm</keyword>
<dbReference type="InterPro" id="IPR008622">
    <property type="entry name" value="FliT"/>
</dbReference>
<name>A0ABV2CL71_9RHOO</name>
<dbReference type="Pfam" id="PF05400">
    <property type="entry name" value="FliT"/>
    <property type="match status" value="1"/>
</dbReference>
<keyword evidence="6" id="KW-0966">Cell projection</keyword>
<evidence type="ECO:0000256" key="2">
    <source>
        <dbReference type="ARBA" id="ARBA00022490"/>
    </source>
</evidence>